<dbReference type="GO" id="GO:0009055">
    <property type="term" value="F:electron transfer activity"/>
    <property type="evidence" value="ECO:0007669"/>
    <property type="project" value="InterPro"/>
</dbReference>
<keyword evidence="6" id="KW-0997">Cell inner membrane</keyword>
<dbReference type="NCBIfam" id="NF002519">
    <property type="entry name" value="PRK01908.1"/>
    <property type="match status" value="1"/>
</dbReference>
<dbReference type="AlphaFoldDB" id="A0AA35UUZ9"/>
<keyword evidence="6" id="KW-1003">Cell membrane</keyword>
<dbReference type="HAMAP" id="MF_00479">
    <property type="entry name" value="RsxG_RnfG"/>
    <property type="match status" value="1"/>
</dbReference>
<dbReference type="EC" id="7.-.-.-" evidence="6"/>
<comment type="similarity">
    <text evidence="6">Belongs to the RnfG family.</text>
</comment>
<evidence type="ECO:0000256" key="3">
    <source>
        <dbReference type="ARBA" id="ARBA00022630"/>
    </source>
</evidence>
<evidence type="ECO:0000256" key="6">
    <source>
        <dbReference type="HAMAP-Rule" id="MF_00479"/>
    </source>
</evidence>
<keyword evidence="6" id="KW-1133">Transmembrane helix</keyword>
<evidence type="ECO:0000259" key="7">
    <source>
        <dbReference type="SMART" id="SM00900"/>
    </source>
</evidence>
<feature type="modified residue" description="FMN phosphoryl threonine" evidence="6">
    <location>
        <position position="201"/>
    </location>
</feature>
<dbReference type="InterPro" id="IPR007329">
    <property type="entry name" value="FMN-bd"/>
</dbReference>
<keyword evidence="6" id="KW-1278">Translocase</keyword>
<feature type="domain" description="FMN-binding" evidence="7">
    <location>
        <begin position="126"/>
        <end position="218"/>
    </location>
</feature>
<keyword evidence="6" id="KW-0812">Transmembrane</keyword>
<comment type="cofactor">
    <cofactor evidence="6">
        <name>FMN</name>
        <dbReference type="ChEBI" id="CHEBI:58210"/>
    </cofactor>
</comment>
<evidence type="ECO:0000313" key="8">
    <source>
        <dbReference type="EMBL" id="CAI8809468.1"/>
    </source>
</evidence>
<sequence>MSSMMPGNLRGEAISRWVRLRQRFDDMETLRQRLDYQTGLLAAAGLLASLLLGVGDLATQGAIEQRQAEDLLATLEQVLPPDLHDNDLLHDVKTVSDTGLGETRVYLARKDGEVTAVAFRLSATGGYSGPIVLVMGVKADGTVLGVRVVAHAETPGLGDKIEIAKSDWILSFSGRSLDNTPDERWRVKKDGGDFDQFAGATITPRAVVGGVFRGLEFFRRHRIELMSAATGGQR</sequence>
<organism evidence="8 9">
    <name type="scientific">Methylococcus capsulatus</name>
    <dbReference type="NCBI Taxonomy" id="414"/>
    <lineage>
        <taxon>Bacteria</taxon>
        <taxon>Pseudomonadati</taxon>
        <taxon>Pseudomonadota</taxon>
        <taxon>Gammaproteobacteria</taxon>
        <taxon>Methylococcales</taxon>
        <taxon>Methylococcaceae</taxon>
        <taxon>Methylococcus</taxon>
    </lineage>
</organism>
<dbReference type="GO" id="GO:0022900">
    <property type="term" value="P:electron transport chain"/>
    <property type="evidence" value="ECO:0007669"/>
    <property type="project" value="UniProtKB-UniRule"/>
</dbReference>
<evidence type="ECO:0000256" key="2">
    <source>
        <dbReference type="ARBA" id="ARBA00022553"/>
    </source>
</evidence>
<comment type="subcellular location">
    <subcellularLocation>
        <location evidence="6">Cell inner membrane</location>
        <topology evidence="6">Single-pass membrane protein</topology>
    </subcellularLocation>
</comment>
<dbReference type="Pfam" id="PF04205">
    <property type="entry name" value="FMN_bind"/>
    <property type="match status" value="1"/>
</dbReference>
<evidence type="ECO:0000256" key="1">
    <source>
        <dbReference type="ARBA" id="ARBA00022448"/>
    </source>
</evidence>
<keyword evidence="6" id="KW-0472">Membrane</keyword>
<keyword evidence="4 6" id="KW-0288">FMN</keyword>
<dbReference type="SMART" id="SM00900">
    <property type="entry name" value="FMN_bind"/>
    <property type="match status" value="1"/>
</dbReference>
<dbReference type="EMBL" id="OX458332">
    <property type="protein sequence ID" value="CAI8809468.1"/>
    <property type="molecule type" value="Genomic_DNA"/>
</dbReference>
<proteinExistence type="inferred from homology"/>
<dbReference type="PANTHER" id="PTHR36118">
    <property type="entry name" value="ION-TRANSLOCATING OXIDOREDUCTASE COMPLEX SUBUNIT G"/>
    <property type="match status" value="1"/>
</dbReference>
<dbReference type="GO" id="GO:0010181">
    <property type="term" value="F:FMN binding"/>
    <property type="evidence" value="ECO:0007669"/>
    <property type="project" value="InterPro"/>
</dbReference>
<evidence type="ECO:0000313" key="9">
    <source>
        <dbReference type="Proteomes" id="UP001158598"/>
    </source>
</evidence>
<name>A0AA35UUZ9_METCP</name>
<evidence type="ECO:0000256" key="5">
    <source>
        <dbReference type="ARBA" id="ARBA00022982"/>
    </source>
</evidence>
<keyword evidence="5 6" id="KW-0249">Electron transport</keyword>
<keyword evidence="2 6" id="KW-0597">Phosphoprotein</keyword>
<dbReference type="NCBIfam" id="TIGR01947">
    <property type="entry name" value="rnfG"/>
    <property type="match status" value="1"/>
</dbReference>
<dbReference type="InterPro" id="IPR010209">
    <property type="entry name" value="Ion_transpt_RnfG/RsxG"/>
</dbReference>
<keyword evidence="3 6" id="KW-0285">Flavoprotein</keyword>
<dbReference type="PANTHER" id="PTHR36118:SF1">
    <property type="entry name" value="ION-TRANSLOCATING OXIDOREDUCTASE COMPLEX SUBUNIT G"/>
    <property type="match status" value="1"/>
</dbReference>
<reference evidence="8" key="1">
    <citation type="submission" date="2023-03" db="EMBL/GenBank/DDBJ databases">
        <authorList>
            <person name="Pearce D."/>
        </authorList>
    </citation>
    <scope>NUCLEOTIDE SEQUENCE</scope>
    <source>
        <strain evidence="8">Mc</strain>
    </source>
</reference>
<protein>
    <recommendedName>
        <fullName evidence="6">Ion-translocating oxidoreductase complex subunit G</fullName>
        <ecNumber evidence="6">7.-.-.-</ecNumber>
    </recommendedName>
    <alternativeName>
        <fullName evidence="6">Rnf electron transport complex subunit G</fullName>
    </alternativeName>
</protein>
<dbReference type="Proteomes" id="UP001158598">
    <property type="component" value="Chromosome"/>
</dbReference>
<dbReference type="GO" id="GO:0005886">
    <property type="term" value="C:plasma membrane"/>
    <property type="evidence" value="ECO:0007669"/>
    <property type="project" value="UniProtKB-SubCell"/>
</dbReference>
<gene>
    <name evidence="6 8" type="primary">rnfG</name>
    <name evidence="8" type="ORF">MCNOR_1725</name>
</gene>
<evidence type="ECO:0000256" key="4">
    <source>
        <dbReference type="ARBA" id="ARBA00022643"/>
    </source>
</evidence>
<keyword evidence="1 6" id="KW-0813">Transport</keyword>
<accession>A0AA35UUZ9</accession>
<comment type="subunit">
    <text evidence="6">The complex is composed of six subunits: RnfA, RnfB, RnfC, RnfD, RnfE and RnfG.</text>
</comment>
<dbReference type="PIRSF" id="PIRSF006091">
    <property type="entry name" value="E_trnsport_RnfG"/>
    <property type="match status" value="1"/>
</dbReference>
<comment type="function">
    <text evidence="6">Part of a membrane-bound complex that couples electron transfer with translocation of ions across the membrane.</text>
</comment>